<evidence type="ECO:0000256" key="1">
    <source>
        <dbReference type="SAM" id="Phobius"/>
    </source>
</evidence>
<keyword evidence="1" id="KW-0812">Transmembrane</keyword>
<organism evidence="2">
    <name type="scientific">Candidatus Methanogaster sp. ANME-2c ERB4</name>
    <dbReference type="NCBI Taxonomy" id="2759911"/>
    <lineage>
        <taxon>Archaea</taxon>
        <taxon>Methanobacteriati</taxon>
        <taxon>Methanobacteriota</taxon>
        <taxon>Stenosarchaea group</taxon>
        <taxon>Methanomicrobia</taxon>
        <taxon>Methanosarcinales</taxon>
        <taxon>ANME-2 cluster</taxon>
        <taxon>Candidatus Methanogasteraceae</taxon>
        <taxon>Candidatus Methanogaster</taxon>
    </lineage>
</organism>
<feature type="transmembrane region" description="Helical" evidence="1">
    <location>
        <begin position="180"/>
        <end position="203"/>
    </location>
</feature>
<dbReference type="PANTHER" id="PTHR38139">
    <property type="entry name" value="GATE DOMAIN-CONTAINING PROTEIN"/>
    <property type="match status" value="1"/>
</dbReference>
<dbReference type="EMBL" id="MT631214">
    <property type="protein sequence ID" value="QNO46690.1"/>
    <property type="molecule type" value="Genomic_DNA"/>
</dbReference>
<feature type="transmembrane region" description="Helical" evidence="1">
    <location>
        <begin position="83"/>
        <end position="100"/>
    </location>
</feature>
<name>A0A7G9YFA6_9EURY</name>
<feature type="transmembrane region" description="Helical" evidence="1">
    <location>
        <begin position="251"/>
        <end position="271"/>
    </location>
</feature>
<protein>
    <recommendedName>
        <fullName evidence="3">Nucleoside transporter/FeoB GTPase Gate domain-containing protein</fullName>
    </recommendedName>
</protein>
<feature type="transmembrane region" description="Helical" evidence="1">
    <location>
        <begin position="107"/>
        <end position="129"/>
    </location>
</feature>
<gene>
    <name evidence="2" type="ORF">BAIACGLI_00003</name>
</gene>
<keyword evidence="1" id="KW-1133">Transmembrane helix</keyword>
<dbReference type="PANTHER" id="PTHR38139:SF1">
    <property type="entry name" value="NUCLEOSIDE TRANSPORTER_FEOB GTPASE GATE DOMAIN-CONTAINING PROTEIN"/>
    <property type="match status" value="1"/>
</dbReference>
<sequence length="310" mass="33610">MIHTVYLIRAIGFIVIGVTLASIIVETNILTRFGVLTKGLCRISNLSRGSVLALLACIMSSTGGKSMLAEFYKRGEVGRTETTLAVVMSTFPVVLGESLFRIHAPIAVALLGPAVGGVYVLSTLFAAFIQTLGALITSRLLLRRACAIEGADRQEDRSIALDWQTIKKGARQAYPTLRKIVPILIVSMLAIEFLLSLGAGIYITQAFNPILNLLGLPGDVIYVLIAQFIHFSAGYATVHTLLLNGVVTDKQAILTLLIGSMVVITMIYVKYSFSMYVSLFGKFGVTITAIHYASSMIAKIITILLVVMWY</sequence>
<feature type="transmembrane region" description="Helical" evidence="1">
    <location>
        <begin position="283"/>
        <end position="309"/>
    </location>
</feature>
<accession>A0A7G9YFA6</accession>
<feature type="transmembrane region" description="Helical" evidence="1">
    <location>
        <begin position="6"/>
        <end position="25"/>
    </location>
</feature>
<evidence type="ECO:0000313" key="2">
    <source>
        <dbReference type="EMBL" id="QNO46690.1"/>
    </source>
</evidence>
<dbReference type="InterPro" id="IPR038880">
    <property type="entry name" value="MJ0871-like"/>
</dbReference>
<proteinExistence type="predicted"/>
<dbReference type="AlphaFoldDB" id="A0A7G9YFA6"/>
<keyword evidence="1" id="KW-0472">Membrane</keyword>
<reference evidence="2" key="1">
    <citation type="submission" date="2020-06" db="EMBL/GenBank/DDBJ databases">
        <title>Unique genomic features of the anaerobic methanotrophic archaea.</title>
        <authorList>
            <person name="Chadwick G.L."/>
            <person name="Skennerton C.T."/>
            <person name="Laso-Perez R."/>
            <person name="Leu A.O."/>
            <person name="Speth D.R."/>
            <person name="Yu H."/>
            <person name="Morgan-Lang C."/>
            <person name="Hatzenpichler R."/>
            <person name="Goudeau D."/>
            <person name="Malmstrom R."/>
            <person name="Brazelton W.J."/>
            <person name="Woyke T."/>
            <person name="Hallam S.J."/>
            <person name="Tyson G.W."/>
            <person name="Wegener G."/>
            <person name="Boetius A."/>
            <person name="Orphan V."/>
        </authorList>
    </citation>
    <scope>NUCLEOTIDE SEQUENCE</scope>
</reference>
<feature type="transmembrane region" description="Helical" evidence="1">
    <location>
        <begin position="46"/>
        <end position="63"/>
    </location>
</feature>
<evidence type="ECO:0008006" key="3">
    <source>
        <dbReference type="Google" id="ProtNLM"/>
    </source>
</evidence>